<evidence type="ECO:0000256" key="1">
    <source>
        <dbReference type="SAM" id="Phobius"/>
    </source>
</evidence>
<organism evidence="2 3">
    <name type="scientific">Acetanaerobacterium elongatum</name>
    <dbReference type="NCBI Taxonomy" id="258515"/>
    <lineage>
        <taxon>Bacteria</taxon>
        <taxon>Bacillati</taxon>
        <taxon>Bacillota</taxon>
        <taxon>Clostridia</taxon>
        <taxon>Eubacteriales</taxon>
        <taxon>Oscillospiraceae</taxon>
        <taxon>Acetanaerobacterium</taxon>
    </lineage>
</organism>
<feature type="transmembrane region" description="Helical" evidence="1">
    <location>
        <begin position="119"/>
        <end position="145"/>
    </location>
</feature>
<keyword evidence="1" id="KW-0812">Transmembrane</keyword>
<feature type="transmembrane region" description="Helical" evidence="1">
    <location>
        <begin position="7"/>
        <end position="25"/>
    </location>
</feature>
<proteinExistence type="predicted"/>
<keyword evidence="1" id="KW-1133">Transmembrane helix</keyword>
<feature type="transmembrane region" description="Helical" evidence="1">
    <location>
        <begin position="31"/>
        <end position="54"/>
    </location>
</feature>
<evidence type="ECO:0000313" key="2">
    <source>
        <dbReference type="EMBL" id="SDM58972.1"/>
    </source>
</evidence>
<feature type="transmembrane region" description="Helical" evidence="1">
    <location>
        <begin position="61"/>
        <end position="81"/>
    </location>
</feature>
<dbReference type="GO" id="GO:0022857">
    <property type="term" value="F:transmembrane transporter activity"/>
    <property type="evidence" value="ECO:0007669"/>
    <property type="project" value="InterPro"/>
</dbReference>
<name>A0A1G9UGA7_9FIRM</name>
<gene>
    <name evidence="2" type="ORF">SAMN05192585_1029</name>
</gene>
<keyword evidence="3" id="KW-1185">Reference proteome</keyword>
<feature type="transmembrane region" description="Helical" evidence="1">
    <location>
        <begin position="165"/>
        <end position="185"/>
    </location>
</feature>
<dbReference type="InterPro" id="IPR024529">
    <property type="entry name" value="ECF_trnsprt_substrate-spec"/>
</dbReference>
<dbReference type="EMBL" id="FNID01000002">
    <property type="protein sequence ID" value="SDM58972.1"/>
    <property type="molecule type" value="Genomic_DNA"/>
</dbReference>
<dbReference type="STRING" id="258515.SAMN05192585_1029"/>
<dbReference type="RefSeq" id="WP_092637456.1">
    <property type="nucleotide sequence ID" value="NZ_FNID01000002.1"/>
</dbReference>
<accession>A0A1G9UGA7</accession>
<dbReference type="Gene3D" id="1.10.1760.20">
    <property type="match status" value="1"/>
</dbReference>
<dbReference type="Proteomes" id="UP000199182">
    <property type="component" value="Unassembled WGS sequence"/>
</dbReference>
<keyword evidence="1" id="KW-0472">Membrane</keyword>
<dbReference type="Pfam" id="PF12822">
    <property type="entry name" value="ECF_trnsprt"/>
    <property type="match status" value="1"/>
</dbReference>
<evidence type="ECO:0008006" key="4">
    <source>
        <dbReference type="Google" id="ProtNLM"/>
    </source>
</evidence>
<dbReference type="OrthoDB" id="9809154at2"/>
<feature type="transmembrane region" description="Helical" evidence="1">
    <location>
        <begin position="87"/>
        <end position="107"/>
    </location>
</feature>
<reference evidence="2 3" key="1">
    <citation type="submission" date="2016-10" db="EMBL/GenBank/DDBJ databases">
        <authorList>
            <person name="de Groot N.N."/>
        </authorList>
    </citation>
    <scope>NUCLEOTIDE SEQUENCE [LARGE SCALE GENOMIC DNA]</scope>
    <source>
        <strain evidence="2 3">CGMCC 1.5012</strain>
    </source>
</reference>
<evidence type="ECO:0000313" key="3">
    <source>
        <dbReference type="Proteomes" id="UP000199182"/>
    </source>
</evidence>
<sequence length="194" mass="20207">MKHKSTLWIVRTALMLALLVVAQFAGKLIPAGAVILGPMSVTQLVTGSIVNIILIVTAATVGALSGVTVGVLSAILALILGIQAQPILTPAIALGNVLIVLVTWIFFTLAQRANQKPLGLYGIVGIVLGAVVKTGFLWLSVPALLKLIPEIKPKQAEVLSKMFSYPQLITALIGGLLALLIIPAVKKAMGKHSA</sequence>
<protein>
    <recommendedName>
        <fullName evidence="4">ECF transporter S component</fullName>
    </recommendedName>
</protein>
<dbReference type="AlphaFoldDB" id="A0A1G9UGA7"/>